<comment type="caution">
    <text evidence="2">The sequence shown here is derived from an EMBL/GenBank/DDBJ whole genome shotgun (WGS) entry which is preliminary data.</text>
</comment>
<reference evidence="2" key="2">
    <citation type="journal article" date="2021" name="PeerJ">
        <title>Extensive microbial diversity within the chicken gut microbiome revealed by metagenomics and culture.</title>
        <authorList>
            <person name="Gilroy R."/>
            <person name="Ravi A."/>
            <person name="Getino M."/>
            <person name="Pursley I."/>
            <person name="Horton D.L."/>
            <person name="Alikhan N.F."/>
            <person name="Baker D."/>
            <person name="Gharbi K."/>
            <person name="Hall N."/>
            <person name="Watson M."/>
            <person name="Adriaenssens E.M."/>
            <person name="Foster-Nyarko E."/>
            <person name="Jarju S."/>
            <person name="Secka A."/>
            <person name="Antonio M."/>
            <person name="Oren A."/>
            <person name="Chaudhuri R.R."/>
            <person name="La Ragione R."/>
            <person name="Hildebrand F."/>
            <person name="Pallen M.J."/>
        </authorList>
    </citation>
    <scope>NUCLEOTIDE SEQUENCE</scope>
    <source>
        <strain evidence="2">ChiHile30-977</strain>
    </source>
</reference>
<keyword evidence="1" id="KW-0472">Membrane</keyword>
<dbReference type="NCBIfam" id="TIGR04086">
    <property type="entry name" value="TIGR04086_membr"/>
    <property type="match status" value="1"/>
</dbReference>
<keyword evidence="1" id="KW-1133">Transmembrane helix</keyword>
<dbReference type="Pfam" id="PF12670">
    <property type="entry name" value="DUF3792"/>
    <property type="match status" value="1"/>
</dbReference>
<gene>
    <name evidence="2" type="ORF">IAA66_04375</name>
</gene>
<dbReference type="Proteomes" id="UP000886819">
    <property type="component" value="Unassembled WGS sequence"/>
</dbReference>
<evidence type="ECO:0000313" key="3">
    <source>
        <dbReference type="Proteomes" id="UP000886819"/>
    </source>
</evidence>
<accession>A0A9D1CJN0</accession>
<sequence length="140" mass="14275">MAKEAVTSIRRGTKRSAPSGTVMRLLRGLLTSAAATVLGVVVFALFISWLSPSDAVISVMNQALKLASIFLGVWVCVGRGGTGGTLKGALLGLTYMMLGIIGYAFLSGLTLSSSAYLADLAMGVAAGGLCGMLLSGMRAK</sequence>
<feature type="transmembrane region" description="Helical" evidence="1">
    <location>
        <begin position="25"/>
        <end position="49"/>
    </location>
</feature>
<protein>
    <submittedName>
        <fullName evidence="2">TIGR04086 family membrane protein</fullName>
    </submittedName>
</protein>
<evidence type="ECO:0000256" key="1">
    <source>
        <dbReference type="SAM" id="Phobius"/>
    </source>
</evidence>
<proteinExistence type="predicted"/>
<feature type="transmembrane region" description="Helical" evidence="1">
    <location>
        <begin position="115"/>
        <end position="134"/>
    </location>
</feature>
<keyword evidence="1" id="KW-0812">Transmembrane</keyword>
<feature type="transmembrane region" description="Helical" evidence="1">
    <location>
        <begin position="55"/>
        <end position="77"/>
    </location>
</feature>
<feature type="transmembrane region" description="Helical" evidence="1">
    <location>
        <begin position="89"/>
        <end position="109"/>
    </location>
</feature>
<organism evidence="2 3">
    <name type="scientific">Candidatus Avichristensenella intestinipullorum</name>
    <dbReference type="NCBI Taxonomy" id="2840693"/>
    <lineage>
        <taxon>Bacteria</taxon>
        <taxon>Bacillati</taxon>
        <taxon>Bacillota</taxon>
        <taxon>Clostridia</taxon>
        <taxon>Candidatus Avichristensenella</taxon>
    </lineage>
</organism>
<dbReference type="EMBL" id="DVFI01000064">
    <property type="protein sequence ID" value="HIQ62809.1"/>
    <property type="molecule type" value="Genomic_DNA"/>
</dbReference>
<dbReference type="AlphaFoldDB" id="A0A9D1CJN0"/>
<dbReference type="InterPro" id="IPR023804">
    <property type="entry name" value="DUF3792_TM"/>
</dbReference>
<evidence type="ECO:0000313" key="2">
    <source>
        <dbReference type="EMBL" id="HIQ62809.1"/>
    </source>
</evidence>
<name>A0A9D1CJN0_9FIRM</name>
<reference evidence="2" key="1">
    <citation type="submission" date="2020-10" db="EMBL/GenBank/DDBJ databases">
        <authorList>
            <person name="Gilroy R."/>
        </authorList>
    </citation>
    <scope>NUCLEOTIDE SEQUENCE</scope>
    <source>
        <strain evidence="2">ChiHile30-977</strain>
    </source>
</reference>